<keyword evidence="1" id="KW-0472">Membrane</keyword>
<accession>A0A140GPZ3</accession>
<feature type="transmembrane region" description="Helical" evidence="1">
    <location>
        <begin position="6"/>
        <end position="26"/>
    </location>
</feature>
<dbReference type="Proteomes" id="UP000070260">
    <property type="component" value="Plasmid pJFP838C"/>
</dbReference>
<dbReference type="EMBL" id="CP013040">
    <property type="protein sequence ID" value="AMN30602.1"/>
    <property type="molecule type" value="Genomic_DNA"/>
</dbReference>
<evidence type="ECO:0000256" key="1">
    <source>
        <dbReference type="SAM" id="Phobius"/>
    </source>
</evidence>
<geneLocation type="plasmid" evidence="2 3">
    <name>pJFP838C</name>
</geneLocation>
<name>A0A140GPZ3_CLOPF</name>
<organism evidence="2 3">
    <name type="scientific">Clostridium perfringens</name>
    <dbReference type="NCBI Taxonomy" id="1502"/>
    <lineage>
        <taxon>Bacteria</taxon>
        <taxon>Bacillati</taxon>
        <taxon>Bacillota</taxon>
        <taxon>Clostridia</taxon>
        <taxon>Eubacteriales</taxon>
        <taxon>Clostridiaceae</taxon>
        <taxon>Clostridium</taxon>
    </lineage>
</organism>
<feature type="transmembrane region" description="Helical" evidence="1">
    <location>
        <begin position="62"/>
        <end position="81"/>
    </location>
</feature>
<dbReference type="AlphaFoldDB" id="A0A140GPZ3"/>
<evidence type="ECO:0000313" key="3">
    <source>
        <dbReference type="Proteomes" id="UP000070260"/>
    </source>
</evidence>
<protein>
    <submittedName>
        <fullName evidence="2">Uncharacterized protein</fullName>
    </submittedName>
</protein>
<feature type="transmembrane region" description="Helical" evidence="1">
    <location>
        <begin position="38"/>
        <end position="56"/>
    </location>
</feature>
<evidence type="ECO:0000313" key="2">
    <source>
        <dbReference type="EMBL" id="AMN30602.1"/>
    </source>
</evidence>
<reference evidence="2 3" key="1">
    <citation type="journal article" date="2016" name="PLoS ONE">
        <title>Plasmid Characterization and Chromosome Analysis of Two netF+ Clostridium perfringens Isolates Associated with Foal and Canine Necrotizing Enteritis.</title>
        <authorList>
            <person name="Mehdizadeh Gohari I."/>
            <person name="Kropinski A.M."/>
            <person name="Weese S.J."/>
            <person name="Parreira V.R."/>
            <person name="Whitehead A.E."/>
            <person name="Boerlin P."/>
            <person name="Prescott J.F."/>
        </authorList>
    </citation>
    <scope>NUCLEOTIDE SEQUENCE [LARGE SCALE GENOMIC DNA]</scope>
    <source>
        <strain evidence="2 3">JP838</strain>
        <plasmid evidence="3">Plasmid pJFP838C</plasmid>
    </source>
</reference>
<gene>
    <name evidence="2" type="ORF">JFP838_pC0020</name>
</gene>
<dbReference type="PATRIC" id="fig|1502.177.peg.3721"/>
<keyword evidence="1" id="KW-1133">Transmembrane helix</keyword>
<keyword evidence="2" id="KW-0614">Plasmid</keyword>
<keyword evidence="1" id="KW-0812">Transmembrane</keyword>
<sequence>MVFINFFTFIGILLSILGLFFLILGFDNYIPIVARMMFLGIFILGIFIIGLSSPLVLMSVKILILESIGLFILNIFLIFIFSRYEVKKKFIKVFLIALRVLLGLLNIYLIFFSLINLIKAYFTVIGCV</sequence>
<feature type="transmembrane region" description="Helical" evidence="1">
    <location>
        <begin position="93"/>
        <end position="115"/>
    </location>
</feature>
<proteinExistence type="predicted"/>